<dbReference type="EMBL" id="CP003740">
    <property type="protein sequence ID" value="AGI67242.1"/>
    <property type="molecule type" value="Genomic_DNA"/>
</dbReference>
<keyword evidence="2" id="KW-1185">Reference proteome</keyword>
<dbReference type="RefSeq" id="WP_015499277.1">
    <property type="nucleotide sequence ID" value="NC_020911.1"/>
</dbReference>
<sequence>MIGLLGNDEKRLRRLLLFRLLKGFDFENPVFQYERIAELLPSGLIDQNDDAFLFKDKA</sequence>
<dbReference type="KEGG" id="oat:OAN307_c15690"/>
<organism evidence="1 2">
    <name type="scientific">Octadecabacter antarcticus 307</name>
    <dbReference type="NCBI Taxonomy" id="391626"/>
    <lineage>
        <taxon>Bacteria</taxon>
        <taxon>Pseudomonadati</taxon>
        <taxon>Pseudomonadota</taxon>
        <taxon>Alphaproteobacteria</taxon>
        <taxon>Rhodobacterales</taxon>
        <taxon>Roseobacteraceae</taxon>
        <taxon>Octadecabacter</taxon>
    </lineage>
</organism>
<dbReference type="AlphaFoldDB" id="M9R4U9"/>
<dbReference type="Proteomes" id="UP000005307">
    <property type="component" value="Chromosome"/>
</dbReference>
<gene>
    <name evidence="1" type="ORF">OAN307_c15690</name>
</gene>
<protein>
    <submittedName>
        <fullName evidence="1">Uncharacterized protein</fullName>
    </submittedName>
</protein>
<accession>M9R4U9</accession>
<proteinExistence type="predicted"/>
<name>M9R4U9_9RHOB</name>
<evidence type="ECO:0000313" key="1">
    <source>
        <dbReference type="EMBL" id="AGI67242.1"/>
    </source>
</evidence>
<evidence type="ECO:0000313" key="2">
    <source>
        <dbReference type="Proteomes" id="UP000005307"/>
    </source>
</evidence>
<dbReference type="HOGENOM" id="CLU_2974915_0_0_5"/>
<reference evidence="1 2" key="1">
    <citation type="journal article" date="2013" name="PLoS ONE">
        <title>Poles Apart: Arctic and Antarctic Octadecabacter strains Share High Genome Plasticity and a New Type of Xanthorhodopsin.</title>
        <authorList>
            <person name="Vollmers J."/>
            <person name="Voget S."/>
            <person name="Dietrich S."/>
            <person name="Gollnow K."/>
            <person name="Smits M."/>
            <person name="Meyer K."/>
            <person name="Brinkhoff T."/>
            <person name="Simon M."/>
            <person name="Daniel R."/>
        </authorList>
    </citation>
    <scope>NUCLEOTIDE SEQUENCE [LARGE SCALE GENOMIC DNA]</scope>
    <source>
        <strain evidence="1 2">307</strain>
    </source>
</reference>